<feature type="region of interest" description="Disordered" evidence="1">
    <location>
        <begin position="43"/>
        <end position="112"/>
    </location>
</feature>
<protein>
    <submittedName>
        <fullName evidence="2">Uncharacterized protein</fullName>
    </submittedName>
</protein>
<dbReference type="AlphaFoldDB" id="A0A6G1IQX0"/>
<evidence type="ECO:0000256" key="1">
    <source>
        <dbReference type="SAM" id="MobiDB-lite"/>
    </source>
</evidence>
<sequence length="112" mass="13333">MEKREQNGTKRGQSADTSTIFYWAAPSAKDQGIEYEPKPRCREVKEKSRMEREKMETRKKMKQGEYERDSNRQLIPRQRKGRRKHLQRIRRRANKKDEISEGTTGILYSAST</sequence>
<feature type="compositionally biased region" description="Basic and acidic residues" evidence="1">
    <location>
        <begin position="43"/>
        <end position="71"/>
    </location>
</feature>
<accession>A0A6G1IQX0</accession>
<reference evidence="2" key="1">
    <citation type="journal article" date="2020" name="Stud. Mycol.">
        <title>101 Dothideomycetes genomes: a test case for predicting lifestyles and emergence of pathogens.</title>
        <authorList>
            <person name="Haridas S."/>
            <person name="Albert R."/>
            <person name="Binder M."/>
            <person name="Bloem J."/>
            <person name="Labutti K."/>
            <person name="Salamov A."/>
            <person name="Andreopoulos B."/>
            <person name="Baker S."/>
            <person name="Barry K."/>
            <person name="Bills G."/>
            <person name="Bluhm B."/>
            <person name="Cannon C."/>
            <person name="Castanera R."/>
            <person name="Culley D."/>
            <person name="Daum C."/>
            <person name="Ezra D."/>
            <person name="Gonzalez J."/>
            <person name="Henrissat B."/>
            <person name="Kuo A."/>
            <person name="Liang C."/>
            <person name="Lipzen A."/>
            <person name="Lutzoni F."/>
            <person name="Magnuson J."/>
            <person name="Mondo S."/>
            <person name="Nolan M."/>
            <person name="Ohm R."/>
            <person name="Pangilinan J."/>
            <person name="Park H.-J."/>
            <person name="Ramirez L."/>
            <person name="Alfaro M."/>
            <person name="Sun H."/>
            <person name="Tritt A."/>
            <person name="Yoshinaga Y."/>
            <person name="Zwiers L.-H."/>
            <person name="Turgeon B."/>
            <person name="Goodwin S."/>
            <person name="Spatafora J."/>
            <person name="Crous P."/>
            <person name="Grigoriev I."/>
        </authorList>
    </citation>
    <scope>NUCLEOTIDE SEQUENCE</scope>
    <source>
        <strain evidence="2">CBS 122367</strain>
    </source>
</reference>
<keyword evidence="3" id="KW-1185">Reference proteome</keyword>
<gene>
    <name evidence="2" type="ORF">K458DRAFT_458702</name>
</gene>
<proteinExistence type="predicted"/>
<evidence type="ECO:0000313" key="3">
    <source>
        <dbReference type="Proteomes" id="UP000799291"/>
    </source>
</evidence>
<organism evidence="2 3">
    <name type="scientific">Lentithecium fluviatile CBS 122367</name>
    <dbReference type="NCBI Taxonomy" id="1168545"/>
    <lineage>
        <taxon>Eukaryota</taxon>
        <taxon>Fungi</taxon>
        <taxon>Dikarya</taxon>
        <taxon>Ascomycota</taxon>
        <taxon>Pezizomycotina</taxon>
        <taxon>Dothideomycetes</taxon>
        <taxon>Pleosporomycetidae</taxon>
        <taxon>Pleosporales</taxon>
        <taxon>Massarineae</taxon>
        <taxon>Lentitheciaceae</taxon>
        <taxon>Lentithecium</taxon>
    </lineage>
</organism>
<feature type="compositionally biased region" description="Basic residues" evidence="1">
    <location>
        <begin position="77"/>
        <end position="94"/>
    </location>
</feature>
<evidence type="ECO:0000313" key="2">
    <source>
        <dbReference type="EMBL" id="KAF2680380.1"/>
    </source>
</evidence>
<dbReference type="Proteomes" id="UP000799291">
    <property type="component" value="Unassembled WGS sequence"/>
</dbReference>
<dbReference type="EMBL" id="MU005597">
    <property type="protein sequence ID" value="KAF2680380.1"/>
    <property type="molecule type" value="Genomic_DNA"/>
</dbReference>
<name>A0A6G1IQX0_9PLEO</name>